<protein>
    <submittedName>
        <fullName evidence="2">Uncharacterized protein</fullName>
    </submittedName>
</protein>
<evidence type="ECO:0000313" key="3">
    <source>
        <dbReference type="Proteomes" id="UP001139384"/>
    </source>
</evidence>
<gene>
    <name evidence="2" type="ORF">L0P92_43305</name>
</gene>
<feature type="transmembrane region" description="Helical" evidence="1">
    <location>
        <begin position="43"/>
        <end position="65"/>
    </location>
</feature>
<comment type="caution">
    <text evidence="2">The sequence shown here is derived from an EMBL/GenBank/DDBJ whole genome shotgun (WGS) entry which is preliminary data.</text>
</comment>
<proteinExistence type="predicted"/>
<keyword evidence="1" id="KW-0472">Membrane</keyword>
<reference evidence="2" key="1">
    <citation type="submission" date="2022-01" db="EMBL/GenBank/DDBJ databases">
        <title>Draft Genome Sequences of Seven Type Strains of the Genus Streptomyces.</title>
        <authorList>
            <person name="Aziz S."/>
            <person name="Coretto E."/>
            <person name="Chronakova A."/>
            <person name="Sproer C."/>
            <person name="Huber K."/>
            <person name="Nouioui I."/>
            <person name="Gross H."/>
        </authorList>
    </citation>
    <scope>NUCLEOTIDE SEQUENCE</scope>
    <source>
        <strain evidence="2">DSM 103493</strain>
    </source>
</reference>
<keyword evidence="3" id="KW-1185">Reference proteome</keyword>
<dbReference type="Proteomes" id="UP001139384">
    <property type="component" value="Unassembled WGS sequence"/>
</dbReference>
<sequence length="73" mass="7923">MRDLITEALGQLATLVIGLLLLAWWLGGPGLTAVAWGAGDRTYALGLLATWATVTALYFVASRLIRRALRARR</sequence>
<dbReference type="RefSeq" id="WP_234768630.1">
    <property type="nucleotide sequence ID" value="NZ_JAKEIP010000477.1"/>
</dbReference>
<keyword evidence="1" id="KW-0812">Transmembrane</keyword>
<name>A0A9X1Q9G8_STRM4</name>
<evidence type="ECO:0000313" key="2">
    <source>
        <dbReference type="EMBL" id="MCF1600320.1"/>
    </source>
</evidence>
<accession>A0A9X1Q9G8</accession>
<dbReference type="AlphaFoldDB" id="A0A9X1Q9G8"/>
<keyword evidence="1" id="KW-1133">Transmembrane helix</keyword>
<evidence type="ECO:0000256" key="1">
    <source>
        <dbReference type="SAM" id="Phobius"/>
    </source>
</evidence>
<organism evidence="2 3">
    <name type="scientific">Streptomyces muensis</name>
    <dbReference type="NCBI Taxonomy" id="1077944"/>
    <lineage>
        <taxon>Bacteria</taxon>
        <taxon>Bacillati</taxon>
        <taxon>Actinomycetota</taxon>
        <taxon>Actinomycetes</taxon>
        <taxon>Kitasatosporales</taxon>
        <taxon>Streptomycetaceae</taxon>
        <taxon>Streptomyces</taxon>
    </lineage>
</organism>
<feature type="transmembrane region" description="Helical" evidence="1">
    <location>
        <begin position="12"/>
        <end position="37"/>
    </location>
</feature>
<dbReference type="EMBL" id="JAKEIP010000477">
    <property type="protein sequence ID" value="MCF1600320.1"/>
    <property type="molecule type" value="Genomic_DNA"/>
</dbReference>